<organism evidence="1 2">
    <name type="scientific">Corticimicrobacter populi</name>
    <dbReference type="NCBI Taxonomy" id="2175229"/>
    <lineage>
        <taxon>Bacteria</taxon>
        <taxon>Pseudomonadati</taxon>
        <taxon>Pseudomonadota</taxon>
        <taxon>Betaproteobacteria</taxon>
        <taxon>Burkholderiales</taxon>
        <taxon>Alcaligenaceae</taxon>
        <taxon>Corticimicrobacter</taxon>
    </lineage>
</organism>
<dbReference type="RefSeq" id="WP_109061323.1">
    <property type="nucleotide sequence ID" value="NZ_QETA01000002.1"/>
</dbReference>
<dbReference type="Pfam" id="PF14137">
    <property type="entry name" value="DUF4304"/>
    <property type="match status" value="1"/>
</dbReference>
<proteinExistence type="predicted"/>
<dbReference type="EMBL" id="QETA01000002">
    <property type="protein sequence ID" value="PWF24045.1"/>
    <property type="molecule type" value="Genomic_DNA"/>
</dbReference>
<accession>A0A2V1K3B6</accession>
<dbReference type="Proteomes" id="UP000245212">
    <property type="component" value="Unassembled WGS sequence"/>
</dbReference>
<gene>
    <name evidence="1" type="ORF">DD235_06905</name>
</gene>
<evidence type="ECO:0008006" key="3">
    <source>
        <dbReference type="Google" id="ProtNLM"/>
    </source>
</evidence>
<evidence type="ECO:0000313" key="2">
    <source>
        <dbReference type="Proteomes" id="UP000245212"/>
    </source>
</evidence>
<protein>
    <recommendedName>
        <fullName evidence="3">DUF4304 domain-containing protein</fullName>
    </recommendedName>
</protein>
<sequence>MNDHKQHMLTALKAVFIPALRQRGFKGSLPHFYRNTPARADFVSIQFYSAGGSFVVEIACCPPDGPAAGPGKGLPISRLNTTYFGTGRIRLTQEADKQAGEQWFSFGPRSYEPDQPIQPPAHYEAVAASLLPLLDTQAENWWASHQESHAR</sequence>
<dbReference type="InterPro" id="IPR025412">
    <property type="entry name" value="DUF4304"/>
</dbReference>
<reference evidence="2" key="1">
    <citation type="submission" date="2018-05" db="EMBL/GenBank/DDBJ databases">
        <authorList>
            <person name="Li Y."/>
        </authorList>
    </citation>
    <scope>NUCLEOTIDE SEQUENCE [LARGE SCALE GENOMIC DNA]</scope>
    <source>
        <strain evidence="2">3d-2-2</strain>
    </source>
</reference>
<comment type="caution">
    <text evidence="1">The sequence shown here is derived from an EMBL/GenBank/DDBJ whole genome shotgun (WGS) entry which is preliminary data.</text>
</comment>
<name>A0A2V1K3B6_9BURK</name>
<keyword evidence="2" id="KW-1185">Reference proteome</keyword>
<dbReference type="AlphaFoldDB" id="A0A2V1K3B6"/>
<evidence type="ECO:0000313" key="1">
    <source>
        <dbReference type="EMBL" id="PWF24045.1"/>
    </source>
</evidence>